<keyword evidence="3" id="KW-1185">Reference proteome</keyword>
<dbReference type="EMBL" id="QMBQ01000011">
    <property type="protein sequence ID" value="RAZ72485.1"/>
    <property type="molecule type" value="Genomic_DNA"/>
</dbReference>
<dbReference type="OrthoDB" id="9811330at2"/>
<evidence type="ECO:0000313" key="3">
    <source>
        <dbReference type="Proteomes" id="UP000251956"/>
    </source>
</evidence>
<name>A0A330GN86_9HYPH</name>
<dbReference type="Proteomes" id="UP000251956">
    <property type="component" value="Unassembled WGS sequence"/>
</dbReference>
<reference evidence="2 3" key="2">
    <citation type="submission" date="2018-07" db="EMBL/GenBank/DDBJ databases">
        <title>Diversity of Mesorhizobium strains in Brazil.</title>
        <authorList>
            <person name="Helene L.C.F."/>
            <person name="Dall'Agnol R."/>
            <person name="Delamuta J.R.M."/>
            <person name="Hungria M."/>
        </authorList>
    </citation>
    <scope>NUCLEOTIDE SEQUENCE [LARGE SCALE GENOMIC DNA]</scope>
    <source>
        <strain evidence="2 3">CNPSo 3140</strain>
    </source>
</reference>
<protein>
    <submittedName>
        <fullName evidence="2">DUF2285 domain-containing protein</fullName>
    </submittedName>
</protein>
<evidence type="ECO:0000313" key="2">
    <source>
        <dbReference type="EMBL" id="RAZ72485.1"/>
    </source>
</evidence>
<dbReference type="Pfam" id="PF10074">
    <property type="entry name" value="RovC_DNA-bd"/>
    <property type="match status" value="1"/>
</dbReference>
<reference evidence="3" key="1">
    <citation type="submission" date="2018-06" db="EMBL/GenBank/DDBJ databases">
        <authorList>
            <person name="Helene L.C."/>
            <person name="Dall'Agnol R."/>
            <person name="Delamuta J.R."/>
            <person name="Hungria M."/>
        </authorList>
    </citation>
    <scope>NUCLEOTIDE SEQUENCE [LARGE SCALE GENOMIC DNA]</scope>
    <source>
        <strain evidence="3">CNPSo 3140</strain>
    </source>
</reference>
<organism evidence="2 3">
    <name type="scientific">Mesorhizobium atlanticum</name>
    <dbReference type="NCBI Taxonomy" id="2233532"/>
    <lineage>
        <taxon>Bacteria</taxon>
        <taxon>Pseudomonadati</taxon>
        <taxon>Pseudomonadota</taxon>
        <taxon>Alphaproteobacteria</taxon>
        <taxon>Hyphomicrobiales</taxon>
        <taxon>Phyllobacteriaceae</taxon>
        <taxon>Mesorhizobium</taxon>
    </lineage>
</organism>
<sequence>MQIMIEPFDDAAPTGDELTDYDRSHVKLYMRLFDADAEGADWREVIKVLFGIDPVKEPQRARRVYNSYLARARWMAHTGYRHLLRQTDT</sequence>
<gene>
    <name evidence="2" type="ORF">DPM35_29270</name>
</gene>
<proteinExistence type="predicted"/>
<evidence type="ECO:0000259" key="1">
    <source>
        <dbReference type="Pfam" id="PF10074"/>
    </source>
</evidence>
<dbReference type="AlphaFoldDB" id="A0A330GN86"/>
<dbReference type="InterPro" id="IPR018754">
    <property type="entry name" value="RovC-like_DNA-bd"/>
</dbReference>
<accession>A0A330GN86</accession>
<comment type="caution">
    <text evidence="2">The sequence shown here is derived from an EMBL/GenBank/DDBJ whole genome shotgun (WGS) entry which is preliminary data.</text>
</comment>
<feature type="domain" description="T6SS Transcription factor RovC-like DNA binding" evidence="1">
    <location>
        <begin position="13"/>
        <end position="85"/>
    </location>
</feature>